<reference evidence="4" key="1">
    <citation type="submission" date="2025-08" db="UniProtKB">
        <authorList>
            <consortium name="RefSeq"/>
        </authorList>
    </citation>
    <scope>IDENTIFICATION</scope>
    <source>
        <tissue evidence="4">Stem</tissue>
    </source>
</reference>
<dbReference type="Gramene" id="MELO3C021287.2.1">
    <property type="protein sequence ID" value="MELO3C021287.2.1"/>
    <property type="gene ID" value="MELO3C021287.2"/>
</dbReference>
<protein>
    <submittedName>
        <fullName evidence="4">Zinc finger protein 6-like</fullName>
    </submittedName>
</protein>
<dbReference type="GO" id="GO:0008270">
    <property type="term" value="F:zinc ion binding"/>
    <property type="evidence" value="ECO:0007669"/>
    <property type="project" value="UniProtKB-KW"/>
</dbReference>
<evidence type="ECO:0000259" key="2">
    <source>
        <dbReference type="PROSITE" id="PS50157"/>
    </source>
</evidence>
<dbReference type="GO" id="GO:0009736">
    <property type="term" value="P:cytokinin-activated signaling pathway"/>
    <property type="evidence" value="ECO:0007669"/>
    <property type="project" value="TreeGrafter"/>
</dbReference>
<dbReference type="eggNOG" id="ENOG502SZXS">
    <property type="taxonomic scope" value="Eukaryota"/>
</dbReference>
<dbReference type="GO" id="GO:0005634">
    <property type="term" value="C:nucleus"/>
    <property type="evidence" value="ECO:0007669"/>
    <property type="project" value="TreeGrafter"/>
</dbReference>
<dbReference type="PROSITE" id="PS50157">
    <property type="entry name" value="ZINC_FINGER_C2H2_2"/>
    <property type="match status" value="1"/>
</dbReference>
<feature type="domain" description="C2H2-type" evidence="2">
    <location>
        <begin position="33"/>
        <end position="60"/>
    </location>
</feature>
<dbReference type="KEGG" id="cmo:103497808"/>
<dbReference type="GO" id="GO:0010090">
    <property type="term" value="P:trichome morphogenesis"/>
    <property type="evidence" value="ECO:0007669"/>
    <property type="project" value="InterPro"/>
</dbReference>
<dbReference type="InParanoid" id="A0A1S3C7Q6"/>
<keyword evidence="1" id="KW-0862">Zinc</keyword>
<dbReference type="PROSITE" id="PS00028">
    <property type="entry name" value="ZINC_FINGER_C2H2_1"/>
    <property type="match status" value="1"/>
</dbReference>
<dbReference type="Gene3D" id="3.30.160.60">
    <property type="entry name" value="Classic Zinc Finger"/>
    <property type="match status" value="1"/>
</dbReference>
<dbReference type="RefSeq" id="XP_008458383.2">
    <property type="nucleotide sequence ID" value="XM_008460161.3"/>
</dbReference>
<dbReference type="Pfam" id="PF13912">
    <property type="entry name" value="zf-C2H2_6"/>
    <property type="match status" value="1"/>
</dbReference>
<sequence>MMKLFGFSVTASTTTTDGASKLGAPCPNHDKRFECQFCGREFANSQALGGHQNAHKRERQLAKQLLPLHPTKHSRNFFTSTPPSTIGIWSAGRAPPPKDGIQVQARPAVVGGGDVSRESNGVDLHLSLAPSSARIVLNC</sequence>
<dbReference type="InterPro" id="IPR036236">
    <property type="entry name" value="Znf_C2H2_sf"/>
</dbReference>
<keyword evidence="1" id="KW-0479">Metal-binding</keyword>
<keyword evidence="3" id="KW-1185">Reference proteome</keyword>
<organism evidence="3 4">
    <name type="scientific">Cucumis melo</name>
    <name type="common">Muskmelon</name>
    <dbReference type="NCBI Taxonomy" id="3656"/>
    <lineage>
        <taxon>Eukaryota</taxon>
        <taxon>Viridiplantae</taxon>
        <taxon>Streptophyta</taxon>
        <taxon>Embryophyta</taxon>
        <taxon>Tracheophyta</taxon>
        <taxon>Spermatophyta</taxon>
        <taxon>Magnoliopsida</taxon>
        <taxon>eudicotyledons</taxon>
        <taxon>Gunneridae</taxon>
        <taxon>Pentapetalae</taxon>
        <taxon>rosids</taxon>
        <taxon>fabids</taxon>
        <taxon>Cucurbitales</taxon>
        <taxon>Cucurbitaceae</taxon>
        <taxon>Benincaseae</taxon>
        <taxon>Cucumis</taxon>
    </lineage>
</organism>
<dbReference type="GeneID" id="103497808"/>
<gene>
    <name evidence="4" type="primary">LOC103497808</name>
</gene>
<dbReference type="InterPro" id="IPR013087">
    <property type="entry name" value="Znf_C2H2_type"/>
</dbReference>
<dbReference type="GO" id="GO:0003700">
    <property type="term" value="F:DNA-binding transcription factor activity"/>
    <property type="evidence" value="ECO:0007669"/>
    <property type="project" value="TreeGrafter"/>
</dbReference>
<dbReference type="SUPFAM" id="SSF57667">
    <property type="entry name" value="beta-beta-alpha zinc fingers"/>
    <property type="match status" value="1"/>
</dbReference>
<proteinExistence type="predicted"/>
<dbReference type="PANTHER" id="PTHR46353">
    <property type="entry name" value="ZINC FINGER PROTEIN 5"/>
    <property type="match status" value="1"/>
</dbReference>
<dbReference type="Proteomes" id="UP001652600">
    <property type="component" value="Chromosome 11"/>
</dbReference>
<dbReference type="GO" id="GO:0000976">
    <property type="term" value="F:transcription cis-regulatory region binding"/>
    <property type="evidence" value="ECO:0007669"/>
    <property type="project" value="TreeGrafter"/>
</dbReference>
<accession>A0A1S3C7Q6</accession>
<dbReference type="PANTHER" id="PTHR46353:SF21">
    <property type="entry name" value="C2H2-TYPE DOMAIN-CONTAINING PROTEIN"/>
    <property type="match status" value="1"/>
</dbReference>
<dbReference type="GO" id="GO:0009740">
    <property type="term" value="P:gibberellic acid mediated signaling pathway"/>
    <property type="evidence" value="ECO:0007669"/>
    <property type="project" value="TreeGrafter"/>
</dbReference>
<evidence type="ECO:0000313" key="3">
    <source>
        <dbReference type="Proteomes" id="UP001652600"/>
    </source>
</evidence>
<dbReference type="InterPro" id="IPR044299">
    <property type="entry name" value="GIS3/ZFP5/ZFP6"/>
</dbReference>
<evidence type="ECO:0000313" key="4">
    <source>
        <dbReference type="RefSeq" id="XP_008458383.2"/>
    </source>
</evidence>
<keyword evidence="1" id="KW-0863">Zinc-finger</keyword>
<dbReference type="AlphaFoldDB" id="A0A1S3C7Q6"/>
<evidence type="ECO:0000256" key="1">
    <source>
        <dbReference type="PROSITE-ProRule" id="PRU00042"/>
    </source>
</evidence>
<name>A0A1S3C7Q6_CUCME</name>